<dbReference type="Proteomes" id="UP000635606">
    <property type="component" value="Unassembled WGS sequence"/>
</dbReference>
<evidence type="ECO:0000313" key="3">
    <source>
        <dbReference type="Proteomes" id="UP000635606"/>
    </source>
</evidence>
<evidence type="ECO:0000313" key="2">
    <source>
        <dbReference type="EMBL" id="GIJ75138.1"/>
    </source>
</evidence>
<sequence length="117" mass="12280">MGAAGNDLIRSAEDTGVRQARRENNSRSATSSKGSSKARSIAAPSNRVSGANMHVSCRDSSATMSVRAQVVGLSVADPACVVHQLDELDVGGGLDSRCPLRQFVIEVQTAVVGRQKR</sequence>
<reference evidence="2" key="1">
    <citation type="submission" date="2021-01" db="EMBL/GenBank/DDBJ databases">
        <title>Whole genome shotgun sequence of Virgisporangium ochraceum NBRC 16418.</title>
        <authorList>
            <person name="Komaki H."/>
            <person name="Tamura T."/>
        </authorList>
    </citation>
    <scope>NUCLEOTIDE SEQUENCE</scope>
    <source>
        <strain evidence="2">NBRC 16418</strain>
    </source>
</reference>
<comment type="caution">
    <text evidence="2">The sequence shown here is derived from an EMBL/GenBank/DDBJ whole genome shotgun (WGS) entry which is preliminary data.</text>
</comment>
<dbReference type="EMBL" id="BOPH01000149">
    <property type="protein sequence ID" value="GIJ75138.1"/>
    <property type="molecule type" value="Genomic_DNA"/>
</dbReference>
<feature type="region of interest" description="Disordered" evidence="1">
    <location>
        <begin position="1"/>
        <end position="54"/>
    </location>
</feature>
<proteinExistence type="predicted"/>
<evidence type="ECO:0000256" key="1">
    <source>
        <dbReference type="SAM" id="MobiDB-lite"/>
    </source>
</evidence>
<feature type="compositionally biased region" description="Basic and acidic residues" evidence="1">
    <location>
        <begin position="10"/>
        <end position="25"/>
    </location>
</feature>
<protein>
    <submittedName>
        <fullName evidence="2">Uncharacterized protein</fullName>
    </submittedName>
</protein>
<accession>A0A8J4A587</accession>
<gene>
    <name evidence="2" type="ORF">Voc01_100550</name>
</gene>
<name>A0A8J4A587_9ACTN</name>
<feature type="compositionally biased region" description="Low complexity" evidence="1">
    <location>
        <begin position="26"/>
        <end position="43"/>
    </location>
</feature>
<organism evidence="2 3">
    <name type="scientific">Virgisporangium ochraceum</name>
    <dbReference type="NCBI Taxonomy" id="65505"/>
    <lineage>
        <taxon>Bacteria</taxon>
        <taxon>Bacillati</taxon>
        <taxon>Actinomycetota</taxon>
        <taxon>Actinomycetes</taxon>
        <taxon>Micromonosporales</taxon>
        <taxon>Micromonosporaceae</taxon>
        <taxon>Virgisporangium</taxon>
    </lineage>
</organism>
<dbReference type="AlphaFoldDB" id="A0A8J4A587"/>
<keyword evidence="3" id="KW-1185">Reference proteome</keyword>